<feature type="chain" id="PRO_5003118258" evidence="2">
    <location>
        <begin position="20"/>
        <end position="89"/>
    </location>
</feature>
<feature type="signal peptide" evidence="2">
    <location>
        <begin position="1"/>
        <end position="19"/>
    </location>
</feature>
<evidence type="ECO:0000313" key="5">
    <source>
        <dbReference type="Proteomes" id="UP000008793"/>
    </source>
</evidence>
<sequence>MKKIVLGVVLCAFSISSFAAELMTKNEFKKVHDQYTKVGSVTTAGETSAADAKTELSKMADDKGGDIYVLTSGNTNKKVHATADVYKKK</sequence>
<accession>D8MUT5</accession>
<keyword evidence="1 2" id="KW-0732">Signal</keyword>
<dbReference type="GeneID" id="90513035"/>
<protein>
    <submittedName>
        <fullName evidence="4">Conserved uncharacterized protein</fullName>
    </submittedName>
</protein>
<evidence type="ECO:0000259" key="3">
    <source>
        <dbReference type="Pfam" id="PF07338"/>
    </source>
</evidence>
<keyword evidence="5" id="KW-1185">Reference proteome</keyword>
<dbReference type="InterPro" id="IPR010854">
    <property type="entry name" value="YdgH/BhsA/McbA-like_dom"/>
</dbReference>
<name>D8MUT5_ERWBE</name>
<dbReference type="STRING" id="634500.EbC_30610"/>
<dbReference type="RefSeq" id="WP_013203077.1">
    <property type="nucleotide sequence ID" value="NC_014306.1"/>
</dbReference>
<organism evidence="5">
    <name type="scientific">Erwinia billingiae (strain Eb661)</name>
    <dbReference type="NCBI Taxonomy" id="634500"/>
    <lineage>
        <taxon>Bacteria</taxon>
        <taxon>Pseudomonadati</taxon>
        <taxon>Pseudomonadota</taxon>
        <taxon>Gammaproteobacteria</taxon>
        <taxon>Enterobacterales</taxon>
        <taxon>Erwiniaceae</taxon>
        <taxon>Erwinia</taxon>
    </lineage>
</organism>
<reference evidence="4 5" key="1">
    <citation type="journal article" date="2010" name="BMC Genomics">
        <title>Genome comparison of the epiphytic bacteria Erwinia billingiae and E. tasmaniensis with the pear pathogen E. pyrifoliae.</title>
        <authorList>
            <person name="Kube M."/>
            <person name="Migdoll A.M."/>
            <person name="Gehring I."/>
            <person name="Heitmann K."/>
            <person name="Mayer Y."/>
            <person name="Kuhl H."/>
            <person name="Knaust F."/>
            <person name="Geider K."/>
            <person name="Reinhardt R."/>
        </authorList>
    </citation>
    <scope>NUCLEOTIDE SEQUENCE [LARGE SCALE GENOMIC DNA]</scope>
    <source>
        <strain evidence="4 5">Eb661</strain>
    </source>
</reference>
<gene>
    <name evidence="4" type="ordered locus">EbC_30610</name>
</gene>
<dbReference type="InterPro" id="IPR036275">
    <property type="entry name" value="YdgH-like_sf"/>
</dbReference>
<dbReference type="NCBIfam" id="NF007400">
    <property type="entry name" value="PRK09929.1"/>
    <property type="match status" value="1"/>
</dbReference>
<dbReference type="AlphaFoldDB" id="D8MUT5"/>
<feature type="domain" description="YdgH/BhsA/McbA-like" evidence="3">
    <location>
        <begin position="36"/>
        <end position="87"/>
    </location>
</feature>
<dbReference type="HOGENOM" id="CLU_158602_1_3_6"/>
<dbReference type="Gene3D" id="3.30.1660.10">
    <property type="entry name" value="Flavin-binding protein dodecin"/>
    <property type="match status" value="1"/>
</dbReference>
<dbReference type="InterPro" id="IPR025543">
    <property type="entry name" value="Dodecin-like"/>
</dbReference>
<evidence type="ECO:0000313" key="4">
    <source>
        <dbReference type="EMBL" id="CAX60592.1"/>
    </source>
</evidence>
<dbReference type="EMBL" id="FP236843">
    <property type="protein sequence ID" value="CAX60592.1"/>
    <property type="molecule type" value="Genomic_DNA"/>
</dbReference>
<dbReference type="Pfam" id="PF07338">
    <property type="entry name" value="YdgH_BhsA-like"/>
    <property type="match status" value="1"/>
</dbReference>
<evidence type="ECO:0000256" key="1">
    <source>
        <dbReference type="ARBA" id="ARBA00022729"/>
    </source>
</evidence>
<proteinExistence type="predicted"/>
<evidence type="ECO:0000256" key="2">
    <source>
        <dbReference type="SAM" id="SignalP"/>
    </source>
</evidence>
<dbReference type="KEGG" id="ebi:EbC_30610"/>
<dbReference type="eggNOG" id="ENOG50333GR">
    <property type="taxonomic scope" value="Bacteria"/>
</dbReference>
<dbReference type="SUPFAM" id="SSF159871">
    <property type="entry name" value="YdgH-like"/>
    <property type="match status" value="1"/>
</dbReference>
<dbReference type="Proteomes" id="UP000008793">
    <property type="component" value="Chromosome"/>
</dbReference>